<accession>R4KGK8</accession>
<dbReference type="PANTHER" id="PTHR38591">
    <property type="entry name" value="HYDROLASE"/>
    <property type="match status" value="1"/>
</dbReference>
<dbReference type="KEGG" id="dgi:Desgi_2955"/>
<name>R4KGK8_9FIRM</name>
<gene>
    <name evidence="2" type="ORF">Desgi_2955</name>
</gene>
<feature type="domain" description="AttH" evidence="1">
    <location>
        <begin position="130"/>
        <end position="222"/>
    </location>
</feature>
<keyword evidence="2" id="KW-0378">Hydrolase</keyword>
<dbReference type="STRING" id="767817.Desgi_2955"/>
<dbReference type="GO" id="GO:0016787">
    <property type="term" value="F:hydrolase activity"/>
    <property type="evidence" value="ECO:0007669"/>
    <property type="project" value="UniProtKB-KW"/>
</dbReference>
<dbReference type="AlphaFoldDB" id="R4KGK8"/>
<dbReference type="SUPFAM" id="SSF159245">
    <property type="entry name" value="AttH-like"/>
    <property type="match status" value="1"/>
</dbReference>
<dbReference type="InterPro" id="IPR010791">
    <property type="entry name" value="AttH_dom"/>
</dbReference>
<dbReference type="PANTHER" id="PTHR38591:SF1">
    <property type="entry name" value="BLL1000 PROTEIN"/>
    <property type="match status" value="1"/>
</dbReference>
<protein>
    <submittedName>
        <fullName evidence="2">Putative secreted hydrolase</fullName>
    </submittedName>
</protein>
<dbReference type="EMBL" id="CP003273">
    <property type="protein sequence ID" value="AGL02343.1"/>
    <property type="molecule type" value="Genomic_DNA"/>
</dbReference>
<keyword evidence="3" id="KW-1185">Reference proteome</keyword>
<dbReference type="Proteomes" id="UP000013520">
    <property type="component" value="Chromosome"/>
</dbReference>
<dbReference type="RefSeq" id="WP_006520796.1">
    <property type="nucleotide sequence ID" value="NC_021184.1"/>
</dbReference>
<evidence type="ECO:0000259" key="1">
    <source>
        <dbReference type="Pfam" id="PF07143"/>
    </source>
</evidence>
<dbReference type="Gene3D" id="2.40.370.10">
    <property type="entry name" value="AttH-like domain"/>
    <property type="match status" value="2"/>
</dbReference>
<dbReference type="eggNOG" id="COG5621">
    <property type="taxonomic scope" value="Bacteria"/>
</dbReference>
<dbReference type="Pfam" id="PF17186">
    <property type="entry name" value="Lipocalin_9"/>
    <property type="match status" value="1"/>
</dbReference>
<dbReference type="HOGENOM" id="CLU_040626_0_0_9"/>
<proteinExistence type="predicted"/>
<dbReference type="OrthoDB" id="5491608at2"/>
<evidence type="ECO:0000313" key="3">
    <source>
        <dbReference type="Proteomes" id="UP000013520"/>
    </source>
</evidence>
<dbReference type="InterPro" id="IPR023374">
    <property type="entry name" value="AttH-like_dom_sf"/>
</dbReference>
<sequence length="386" mass="44970">MGKFQQKFNSGKIMLPEDAGPHPSSNVEWWYYFAFLKGDKGGNYATMASFFRIGEPGLFKGHYLIFSLVDLDRYTHRAFSLLDKKAAVYMLFFIPYDLLLDPLDKRMWKLGYNLLKRKLPYPHKELENVDVQKMPTRLVYGNNCLNFVNRSEDCFVVHLAEEEVTIDLNFVPQKPIALVGGDGKPNQLFYYSFPHNQVEGRIRNGQVVENVTGTGWFDHQWGRSHTLTFKTGWDWFGIQLNDGRELLMNRFNSIKNGRSFRPMANLIDYSGNVFFTRDVEYYPVKYWKSPFTKAVYPLEWQIVIPEFYMKMKVSYFSMQEAPIIGPLHAIWEGACFISGEEMMINQKVREILGVGYMELVGYANEIDTGIQVFPRLGVGIRKYSRR</sequence>
<reference evidence="2 3" key="1">
    <citation type="submission" date="2012-01" db="EMBL/GenBank/DDBJ databases">
        <title>Complete sequence of Desulfotomaculum gibsoniae DSM 7213.</title>
        <authorList>
            <consortium name="US DOE Joint Genome Institute"/>
            <person name="Lucas S."/>
            <person name="Han J."/>
            <person name="Lapidus A."/>
            <person name="Cheng J.-F."/>
            <person name="Goodwin L."/>
            <person name="Pitluck S."/>
            <person name="Peters L."/>
            <person name="Ovchinnikova G."/>
            <person name="Teshima H."/>
            <person name="Detter J.C."/>
            <person name="Han C."/>
            <person name="Tapia R."/>
            <person name="Land M."/>
            <person name="Hauser L."/>
            <person name="Kyrpides N."/>
            <person name="Ivanova N."/>
            <person name="Pagani I."/>
            <person name="Parshina S."/>
            <person name="Plugge C."/>
            <person name="Muyzer G."/>
            <person name="Kuever J."/>
            <person name="Ivanova A."/>
            <person name="Nazina T."/>
            <person name="Klenk H.-P."/>
            <person name="Brambilla E."/>
            <person name="Spring S."/>
            <person name="Stams A.F."/>
            <person name="Woyke T."/>
        </authorList>
    </citation>
    <scope>NUCLEOTIDE SEQUENCE [LARGE SCALE GENOMIC DNA]</scope>
    <source>
        <strain evidence="2 3">DSM 7213</strain>
    </source>
</reference>
<organism evidence="2 3">
    <name type="scientific">Desulfoscipio gibsoniae DSM 7213</name>
    <dbReference type="NCBI Taxonomy" id="767817"/>
    <lineage>
        <taxon>Bacteria</taxon>
        <taxon>Bacillati</taxon>
        <taxon>Bacillota</taxon>
        <taxon>Clostridia</taxon>
        <taxon>Eubacteriales</taxon>
        <taxon>Desulfallaceae</taxon>
        <taxon>Desulfoscipio</taxon>
    </lineage>
</organism>
<dbReference type="Pfam" id="PF07143">
    <property type="entry name" value="CrtC"/>
    <property type="match status" value="1"/>
</dbReference>
<evidence type="ECO:0000313" key="2">
    <source>
        <dbReference type="EMBL" id="AGL02343.1"/>
    </source>
</evidence>